<proteinExistence type="predicted"/>
<evidence type="ECO:0000256" key="1">
    <source>
        <dbReference type="SAM" id="MobiDB-lite"/>
    </source>
</evidence>
<feature type="region of interest" description="Disordered" evidence="1">
    <location>
        <begin position="281"/>
        <end position="303"/>
    </location>
</feature>
<comment type="caution">
    <text evidence="2">The sequence shown here is derived from an EMBL/GenBank/DDBJ whole genome shotgun (WGS) entry which is preliminary data.</text>
</comment>
<feature type="compositionally biased region" description="Basic residues" evidence="1">
    <location>
        <begin position="1"/>
        <end position="14"/>
    </location>
</feature>
<keyword evidence="3" id="KW-1185">Reference proteome</keyword>
<accession>A0ABP0IDU9</accession>
<evidence type="ECO:0000313" key="3">
    <source>
        <dbReference type="Proteomes" id="UP001642464"/>
    </source>
</evidence>
<feature type="region of interest" description="Disordered" evidence="1">
    <location>
        <begin position="1"/>
        <end position="21"/>
    </location>
</feature>
<dbReference type="EMBL" id="CAXAMM010003470">
    <property type="protein sequence ID" value="CAK9000056.1"/>
    <property type="molecule type" value="Genomic_DNA"/>
</dbReference>
<gene>
    <name evidence="2" type="ORF">SCF082_LOCUS6327</name>
</gene>
<protein>
    <submittedName>
        <fullName evidence="2">Uncharacterized protein</fullName>
    </submittedName>
</protein>
<name>A0ABP0IDU9_9DINO</name>
<sequence>MGKGSAKGKAKAKSTAKDNEREIYKRLHSKLTYLRKGTGENAEAAEAAFQRLNDPAHREELLSKFMEDHKCTWLSSTECKETRSNTSMNLENDEWLNLFQMKNVLGMKDVSNADPLLLAELGRYEQRDHPCQTWKEAGMKEYHYVKKSGSTSSTHTHDHRIIRTMDTSKAKALKNDTEGDPPIKINWPKACKALIKNIKTEVTKGQKAITSSKKIRATIKKMDKLHDLLSKLADAEGNFNARCDGWQESLMTLESQPHNEETHQGLTDLKSDMTNTTVAFQKSVDGADKARKEAEELTSAAEG</sequence>
<reference evidence="2 3" key="1">
    <citation type="submission" date="2024-02" db="EMBL/GenBank/DDBJ databases">
        <authorList>
            <person name="Chen Y."/>
            <person name="Shah S."/>
            <person name="Dougan E. K."/>
            <person name="Thang M."/>
            <person name="Chan C."/>
        </authorList>
    </citation>
    <scope>NUCLEOTIDE SEQUENCE [LARGE SCALE GENOMIC DNA]</scope>
</reference>
<feature type="compositionally biased region" description="Basic and acidic residues" evidence="1">
    <location>
        <begin position="285"/>
        <end position="295"/>
    </location>
</feature>
<organism evidence="2 3">
    <name type="scientific">Durusdinium trenchii</name>
    <dbReference type="NCBI Taxonomy" id="1381693"/>
    <lineage>
        <taxon>Eukaryota</taxon>
        <taxon>Sar</taxon>
        <taxon>Alveolata</taxon>
        <taxon>Dinophyceae</taxon>
        <taxon>Suessiales</taxon>
        <taxon>Symbiodiniaceae</taxon>
        <taxon>Durusdinium</taxon>
    </lineage>
</organism>
<dbReference type="Proteomes" id="UP001642464">
    <property type="component" value="Unassembled WGS sequence"/>
</dbReference>
<evidence type="ECO:0000313" key="2">
    <source>
        <dbReference type="EMBL" id="CAK9000056.1"/>
    </source>
</evidence>